<keyword evidence="5" id="KW-1185">Reference proteome</keyword>
<feature type="domain" description="GFO/IDH/MocA-like oxidoreductase" evidence="3">
    <location>
        <begin position="131"/>
        <end position="264"/>
    </location>
</feature>
<evidence type="ECO:0000256" key="1">
    <source>
        <dbReference type="ARBA" id="ARBA00023002"/>
    </source>
</evidence>
<organism evidence="4 5">
    <name type="scientific">Fictibacillus terranigra</name>
    <dbReference type="NCBI Taxonomy" id="3058424"/>
    <lineage>
        <taxon>Bacteria</taxon>
        <taxon>Bacillati</taxon>
        <taxon>Bacillota</taxon>
        <taxon>Bacilli</taxon>
        <taxon>Bacillales</taxon>
        <taxon>Fictibacillaceae</taxon>
        <taxon>Fictibacillus</taxon>
    </lineage>
</organism>
<dbReference type="SUPFAM" id="SSF55347">
    <property type="entry name" value="Glyceraldehyde-3-phosphate dehydrogenase-like, C-terminal domain"/>
    <property type="match status" value="1"/>
</dbReference>
<dbReference type="InterPro" id="IPR000683">
    <property type="entry name" value="Gfo/Idh/MocA-like_OxRdtase_N"/>
</dbReference>
<sequence length="367" mass="39858">MKKAKIGVIGTGSISDIYLSSPNTFLNYDITGVADLNIKRAEEQAVKHHIPFAGTVSDLLAKDEIDLIVNLTIPGAHADVSIKALQAGKHVYSEKPLATTYSEGLRVIEKALQQGLQVGVAPDTFLGAGLQTCRYLLDKGVIGEPIGASAFMLGKGPESWHPNPEFFYKQGAGPLFDLGPYYLTALVSLLGPVKKAVSMNQITVPEREITSQPFAGKKIKVEVPTYVSSLLQFGNGVNATFMTSFDVWNTKLPKIEIYGTEGTLILPDPNGFDGPVYYMNQETTGWQEASLISTLSGNCRGIGLADMISGIEEGRPYLCSGKLGLHVLELMEKIIESSDTERFVELNTQCEKPKPLANPHKLYQHLA</sequence>
<evidence type="ECO:0000259" key="2">
    <source>
        <dbReference type="Pfam" id="PF01408"/>
    </source>
</evidence>
<gene>
    <name evidence="4" type="ORF">QYF49_24075</name>
</gene>
<dbReference type="InterPro" id="IPR055170">
    <property type="entry name" value="GFO_IDH_MocA-like_dom"/>
</dbReference>
<dbReference type="SUPFAM" id="SSF51735">
    <property type="entry name" value="NAD(P)-binding Rossmann-fold domains"/>
    <property type="match status" value="1"/>
</dbReference>
<evidence type="ECO:0000259" key="3">
    <source>
        <dbReference type="Pfam" id="PF22725"/>
    </source>
</evidence>
<dbReference type="Pfam" id="PF01408">
    <property type="entry name" value="GFO_IDH_MocA"/>
    <property type="match status" value="1"/>
</dbReference>
<feature type="domain" description="Gfo/Idh/MocA-like oxidoreductase N-terminal" evidence="2">
    <location>
        <begin position="5"/>
        <end position="120"/>
    </location>
</feature>
<accession>A0ABT8EDX7</accession>
<dbReference type="PANTHER" id="PTHR43818">
    <property type="entry name" value="BCDNA.GH03377"/>
    <property type="match status" value="1"/>
</dbReference>
<proteinExistence type="predicted"/>
<evidence type="ECO:0000313" key="4">
    <source>
        <dbReference type="EMBL" id="MDN4076024.1"/>
    </source>
</evidence>
<keyword evidence="1" id="KW-0560">Oxidoreductase</keyword>
<dbReference type="RefSeq" id="WP_290402135.1">
    <property type="nucleotide sequence ID" value="NZ_JAUHLN010000009.1"/>
</dbReference>
<dbReference type="InterPro" id="IPR036291">
    <property type="entry name" value="NAD(P)-bd_dom_sf"/>
</dbReference>
<dbReference type="PANTHER" id="PTHR43818:SF11">
    <property type="entry name" value="BCDNA.GH03377"/>
    <property type="match status" value="1"/>
</dbReference>
<dbReference type="Gene3D" id="3.30.360.10">
    <property type="entry name" value="Dihydrodipicolinate Reductase, domain 2"/>
    <property type="match status" value="1"/>
</dbReference>
<protein>
    <submittedName>
        <fullName evidence="4">Gfo/Idh/MocA family oxidoreductase</fullName>
    </submittedName>
</protein>
<name>A0ABT8EDX7_9BACL</name>
<comment type="caution">
    <text evidence="4">The sequence shown here is derived from an EMBL/GenBank/DDBJ whole genome shotgun (WGS) entry which is preliminary data.</text>
</comment>
<dbReference type="InterPro" id="IPR050463">
    <property type="entry name" value="Gfo/Idh/MocA_oxidrdct_glycsds"/>
</dbReference>
<reference evidence="4" key="1">
    <citation type="submission" date="2023-06" db="EMBL/GenBank/DDBJ databases">
        <title>Draft Genome Sequences of Representative Paenibacillus Polymyxa, Bacillus cereus, Fictibacillus sp., and Brevibacillus agri Strains Isolated from Amazonian Dark Earth.</title>
        <authorList>
            <person name="Pellegrinetti T.A."/>
            <person name="Cunha I.C.M."/>
            <person name="Chaves M.G."/>
            <person name="Freitas A.S."/>
            <person name="Silva A.V.R."/>
            <person name="Tsai S.M."/>
            <person name="Mendes L.W."/>
        </authorList>
    </citation>
    <scope>NUCLEOTIDE SEQUENCE</scope>
    <source>
        <strain evidence="4">CENA-BCM004</strain>
    </source>
</reference>
<dbReference type="Pfam" id="PF22725">
    <property type="entry name" value="GFO_IDH_MocA_C3"/>
    <property type="match status" value="1"/>
</dbReference>
<dbReference type="EMBL" id="JAUHLN010000009">
    <property type="protein sequence ID" value="MDN4076024.1"/>
    <property type="molecule type" value="Genomic_DNA"/>
</dbReference>
<evidence type="ECO:0000313" key="5">
    <source>
        <dbReference type="Proteomes" id="UP001168694"/>
    </source>
</evidence>
<dbReference type="Proteomes" id="UP001168694">
    <property type="component" value="Unassembled WGS sequence"/>
</dbReference>
<dbReference type="Gene3D" id="3.40.50.720">
    <property type="entry name" value="NAD(P)-binding Rossmann-like Domain"/>
    <property type="match status" value="1"/>
</dbReference>